<dbReference type="Gene3D" id="3.40.50.300">
    <property type="entry name" value="P-loop containing nucleotide triphosphate hydrolases"/>
    <property type="match status" value="2"/>
</dbReference>
<dbReference type="InterPro" id="IPR017871">
    <property type="entry name" value="ABC_transporter-like_CS"/>
</dbReference>
<dbReference type="Proteomes" id="UP001527882">
    <property type="component" value="Unassembled WGS sequence"/>
</dbReference>
<keyword evidence="7" id="KW-1278">Translocase</keyword>
<dbReference type="SUPFAM" id="SSF52540">
    <property type="entry name" value="P-loop containing nucleoside triphosphate hydrolases"/>
    <property type="match status" value="2"/>
</dbReference>
<evidence type="ECO:0000313" key="10">
    <source>
        <dbReference type="EMBL" id="MCZ8514399.1"/>
    </source>
</evidence>
<dbReference type="RefSeq" id="WP_269882928.1">
    <property type="nucleotide sequence ID" value="NZ_JAQAGZ010000012.1"/>
</dbReference>
<dbReference type="InterPro" id="IPR015856">
    <property type="entry name" value="ABC_transpr_CbiO/EcfA_su"/>
</dbReference>
<evidence type="ECO:0000256" key="2">
    <source>
        <dbReference type="ARBA" id="ARBA00005417"/>
    </source>
</evidence>
<comment type="similarity">
    <text evidence="2">Belongs to the ABC transporter superfamily.</text>
</comment>
<evidence type="ECO:0000256" key="6">
    <source>
        <dbReference type="ARBA" id="ARBA00022840"/>
    </source>
</evidence>
<keyword evidence="3" id="KW-0813">Transport</keyword>
<organism evidence="10 11">
    <name type="scientific">Paenibacillus gyeongsangnamensis</name>
    <dbReference type="NCBI Taxonomy" id="3388067"/>
    <lineage>
        <taxon>Bacteria</taxon>
        <taxon>Bacillati</taxon>
        <taxon>Bacillota</taxon>
        <taxon>Bacilli</taxon>
        <taxon>Bacillales</taxon>
        <taxon>Paenibacillaceae</taxon>
        <taxon>Paenibacillus</taxon>
    </lineage>
</organism>
<dbReference type="PROSITE" id="PS00211">
    <property type="entry name" value="ABC_TRANSPORTER_1"/>
    <property type="match status" value="2"/>
</dbReference>
<dbReference type="PANTHER" id="PTHR43553">
    <property type="entry name" value="HEAVY METAL TRANSPORTER"/>
    <property type="match status" value="1"/>
</dbReference>
<comment type="caution">
    <text evidence="10">The sequence shown here is derived from an EMBL/GenBank/DDBJ whole genome shotgun (WGS) entry which is preliminary data.</text>
</comment>
<name>A0ABT4QBY9_9BACL</name>
<dbReference type="PROSITE" id="PS50893">
    <property type="entry name" value="ABC_TRANSPORTER_2"/>
    <property type="match status" value="2"/>
</dbReference>
<dbReference type="NCBIfam" id="NF010167">
    <property type="entry name" value="PRK13648.1"/>
    <property type="match status" value="2"/>
</dbReference>
<dbReference type="SMART" id="SM00382">
    <property type="entry name" value="AAA"/>
    <property type="match status" value="2"/>
</dbReference>
<dbReference type="InterPro" id="IPR003593">
    <property type="entry name" value="AAA+_ATPase"/>
</dbReference>
<feature type="domain" description="ABC transporter" evidence="9">
    <location>
        <begin position="303"/>
        <end position="536"/>
    </location>
</feature>
<accession>A0ABT4QBY9</accession>
<keyword evidence="6" id="KW-0067">ATP-binding</keyword>
<protein>
    <submittedName>
        <fullName evidence="10">Energy-coupling factor transporter ATPase</fullName>
    </submittedName>
</protein>
<evidence type="ECO:0000259" key="9">
    <source>
        <dbReference type="PROSITE" id="PS50893"/>
    </source>
</evidence>
<dbReference type="PANTHER" id="PTHR43553:SF24">
    <property type="entry name" value="ENERGY-COUPLING FACTOR TRANSPORTER ATP-BINDING PROTEIN ECFA1"/>
    <property type="match status" value="1"/>
</dbReference>
<dbReference type="EMBL" id="JAQAGZ010000012">
    <property type="protein sequence ID" value="MCZ8514399.1"/>
    <property type="molecule type" value="Genomic_DNA"/>
</dbReference>
<keyword evidence="8" id="KW-0472">Membrane</keyword>
<sequence>MNTHNLQIKNLSFKYPNEQTYALHNLQLDIPAGQFVLVAGPSGCGKSTLGLALAGLIPLRMSGIMDGAVYLGEKNLSHMEIDEISQRVGMVFQNPDNQLIQFKVELEAAFGPENLNLPHEEIERRVNEALHYTGSDKYRKALIETLSGGQKQRVAISAALSMRPSVLVLDEPTSDLDPRGTQEVLKVLRRLNEELGMTIVLIEHKIDEVIPWVDRVLLMDQGRIVVDSSPRKAFCNTLLWNELGVSIPEMVQLSYALPKVFAGRVALTAAEAADALQGTRYAAALSTAASVGRPRPQTGSALLQWKNIELTYGNNRVLQDLNFEVREHEWVAVAGANGSGKTSLAALAMGFSSATAGQMICYDRPVKAGDISKQSEKIGYLFQSADHMLFSPTVIKELGFAKSYGRRTRSRGQYSEEQLAELIDLSDRLEHNPYQLSHGQRQRLALASLLTSAPKTLILDEPTTGQDEGHASAFLEFLNALRETQGLTYLMISHDMRAVAKYADRLAVLDNGRIVLNDRPERVFAHVDRLAECQVVPPPIAHLHGLLTGGNTGWVSLNIEQFLKAAGATLSVDPEKEVAFT</sequence>
<evidence type="ECO:0000313" key="11">
    <source>
        <dbReference type="Proteomes" id="UP001527882"/>
    </source>
</evidence>
<evidence type="ECO:0000256" key="8">
    <source>
        <dbReference type="ARBA" id="ARBA00023136"/>
    </source>
</evidence>
<evidence type="ECO:0000256" key="3">
    <source>
        <dbReference type="ARBA" id="ARBA00022448"/>
    </source>
</evidence>
<evidence type="ECO:0000256" key="1">
    <source>
        <dbReference type="ARBA" id="ARBA00004202"/>
    </source>
</evidence>
<evidence type="ECO:0000256" key="7">
    <source>
        <dbReference type="ARBA" id="ARBA00022967"/>
    </source>
</evidence>
<comment type="subcellular location">
    <subcellularLocation>
        <location evidence="1">Cell membrane</location>
        <topology evidence="1">Peripheral membrane protein</topology>
    </subcellularLocation>
</comment>
<keyword evidence="4" id="KW-1003">Cell membrane</keyword>
<keyword evidence="5" id="KW-0547">Nucleotide-binding</keyword>
<dbReference type="InterPro" id="IPR003439">
    <property type="entry name" value="ABC_transporter-like_ATP-bd"/>
</dbReference>
<evidence type="ECO:0000256" key="5">
    <source>
        <dbReference type="ARBA" id="ARBA00022741"/>
    </source>
</evidence>
<dbReference type="InterPro" id="IPR027417">
    <property type="entry name" value="P-loop_NTPase"/>
</dbReference>
<proteinExistence type="inferred from homology"/>
<feature type="domain" description="ABC transporter" evidence="9">
    <location>
        <begin position="6"/>
        <end position="246"/>
    </location>
</feature>
<gene>
    <name evidence="10" type="ORF">O9H85_18620</name>
</gene>
<dbReference type="Pfam" id="PF00005">
    <property type="entry name" value="ABC_tran"/>
    <property type="match status" value="2"/>
</dbReference>
<dbReference type="InterPro" id="IPR050095">
    <property type="entry name" value="ECF_ABC_transporter_ATP-bd"/>
</dbReference>
<evidence type="ECO:0000256" key="4">
    <source>
        <dbReference type="ARBA" id="ARBA00022475"/>
    </source>
</evidence>
<keyword evidence="11" id="KW-1185">Reference proteome</keyword>
<reference evidence="10 11" key="1">
    <citation type="submission" date="2022-12" db="EMBL/GenBank/DDBJ databases">
        <title>Draft genome sequence of Paenibacillus sp. dW9.</title>
        <authorList>
            <person name="Choi E.-W."/>
            <person name="Kim D.-U."/>
        </authorList>
    </citation>
    <scope>NUCLEOTIDE SEQUENCE [LARGE SCALE GENOMIC DNA]</scope>
    <source>
        <strain evidence="11">dW9</strain>
    </source>
</reference>
<dbReference type="CDD" id="cd03225">
    <property type="entry name" value="ABC_cobalt_CbiO_domain1"/>
    <property type="match status" value="2"/>
</dbReference>